<accession>A0A8W8MMA1</accession>
<dbReference type="EnsemblMetazoa" id="G34346.1">
    <property type="protein sequence ID" value="G34346.1:cds"/>
    <property type="gene ID" value="G34346"/>
</dbReference>
<dbReference type="AlphaFoldDB" id="A0A8W8MMA1"/>
<name>A0A8W8MMA1_MAGGI</name>
<reference evidence="2" key="1">
    <citation type="submission" date="2022-08" db="UniProtKB">
        <authorList>
            <consortium name="EnsemblMetazoa"/>
        </authorList>
    </citation>
    <scope>IDENTIFICATION</scope>
    <source>
        <strain evidence="2">05x7-T-G4-1.051#20</strain>
    </source>
</reference>
<evidence type="ECO:0000256" key="1">
    <source>
        <dbReference type="SAM" id="MobiDB-lite"/>
    </source>
</evidence>
<keyword evidence="3" id="KW-1185">Reference proteome</keyword>
<organism evidence="2 3">
    <name type="scientific">Magallana gigas</name>
    <name type="common">Pacific oyster</name>
    <name type="synonym">Crassostrea gigas</name>
    <dbReference type="NCBI Taxonomy" id="29159"/>
    <lineage>
        <taxon>Eukaryota</taxon>
        <taxon>Metazoa</taxon>
        <taxon>Spiralia</taxon>
        <taxon>Lophotrochozoa</taxon>
        <taxon>Mollusca</taxon>
        <taxon>Bivalvia</taxon>
        <taxon>Autobranchia</taxon>
        <taxon>Pteriomorphia</taxon>
        <taxon>Ostreida</taxon>
        <taxon>Ostreoidea</taxon>
        <taxon>Ostreidae</taxon>
        <taxon>Magallana</taxon>
    </lineage>
</organism>
<feature type="region of interest" description="Disordered" evidence="1">
    <location>
        <begin position="13"/>
        <end position="40"/>
    </location>
</feature>
<protein>
    <submittedName>
        <fullName evidence="2">Uncharacterized protein</fullName>
    </submittedName>
</protein>
<dbReference type="Proteomes" id="UP000005408">
    <property type="component" value="Unassembled WGS sequence"/>
</dbReference>
<evidence type="ECO:0000313" key="2">
    <source>
        <dbReference type="EnsemblMetazoa" id="G34346.1:cds"/>
    </source>
</evidence>
<proteinExistence type="predicted"/>
<sequence length="155" mass="17703">MWRVSTPPVIPTVKKMHSHSPRHEAKSSSQQIVEGRHCKDGPCRTKMSSHAGRNNAIFVYNSLQLISVLLNEHLGHFNQELIDAVNEGKRFRLLVNFQLTANHQRQGQSKHMEHWFASAAIIQSGDFHTLPNFALQVPLMQLSADFFYRSNRTGM</sequence>
<evidence type="ECO:0000313" key="3">
    <source>
        <dbReference type="Proteomes" id="UP000005408"/>
    </source>
</evidence>